<name>A0A8S5UHD2_9CAUD</name>
<reference evidence="1" key="1">
    <citation type="journal article" date="2021" name="Proc. Natl. Acad. Sci. U.S.A.">
        <title>A Catalog of Tens of Thousands of Viruses from Human Metagenomes Reveals Hidden Associations with Chronic Diseases.</title>
        <authorList>
            <person name="Tisza M.J."/>
            <person name="Buck C.B."/>
        </authorList>
    </citation>
    <scope>NUCLEOTIDE SEQUENCE</scope>
    <source>
        <strain evidence="1">Ct0eR1</strain>
    </source>
</reference>
<protein>
    <submittedName>
        <fullName evidence="1">Uncharacterized protein</fullName>
    </submittedName>
</protein>
<dbReference type="EMBL" id="BK016087">
    <property type="protein sequence ID" value="DAF93844.1"/>
    <property type="molecule type" value="Genomic_DNA"/>
</dbReference>
<evidence type="ECO:0000313" key="1">
    <source>
        <dbReference type="EMBL" id="DAF93844.1"/>
    </source>
</evidence>
<organism evidence="1">
    <name type="scientific">Siphoviridae sp. ct0eR1</name>
    <dbReference type="NCBI Taxonomy" id="2825297"/>
    <lineage>
        <taxon>Viruses</taxon>
        <taxon>Duplodnaviria</taxon>
        <taxon>Heunggongvirae</taxon>
        <taxon>Uroviricota</taxon>
        <taxon>Caudoviricetes</taxon>
    </lineage>
</organism>
<proteinExistence type="predicted"/>
<accession>A0A8S5UHD2</accession>
<sequence length="33" mass="3834">MLVFYRGIFTQHYTECRVMMGKTCGELHSLPSP</sequence>